<accession>A0A1S3I8V0</accession>
<proteinExistence type="predicted"/>
<protein>
    <submittedName>
        <fullName evidence="4">Interaptin isoform X2</fullName>
    </submittedName>
</protein>
<keyword evidence="3" id="KW-1185">Reference proteome</keyword>
<organism evidence="3 4">
    <name type="scientific">Lingula anatina</name>
    <name type="common">Brachiopod</name>
    <name type="synonym">Lingula unguis</name>
    <dbReference type="NCBI Taxonomy" id="7574"/>
    <lineage>
        <taxon>Eukaryota</taxon>
        <taxon>Metazoa</taxon>
        <taxon>Spiralia</taxon>
        <taxon>Lophotrochozoa</taxon>
        <taxon>Brachiopoda</taxon>
        <taxon>Linguliformea</taxon>
        <taxon>Lingulata</taxon>
        <taxon>Lingulida</taxon>
        <taxon>Linguloidea</taxon>
        <taxon>Lingulidae</taxon>
        <taxon>Lingula</taxon>
    </lineage>
</organism>
<feature type="region of interest" description="Disordered" evidence="2">
    <location>
        <begin position="242"/>
        <end position="271"/>
    </location>
</feature>
<gene>
    <name evidence="4" type="primary">LOC106162048</name>
</gene>
<feature type="compositionally biased region" description="Polar residues" evidence="2">
    <location>
        <begin position="79"/>
        <end position="107"/>
    </location>
</feature>
<feature type="compositionally biased region" description="Polar residues" evidence="2">
    <location>
        <begin position="9"/>
        <end position="18"/>
    </location>
</feature>
<name>A0A1S3I8V0_LINAN</name>
<evidence type="ECO:0000256" key="1">
    <source>
        <dbReference type="SAM" id="Coils"/>
    </source>
</evidence>
<feature type="coiled-coil region" evidence="1">
    <location>
        <begin position="1333"/>
        <end position="1473"/>
    </location>
</feature>
<feature type="compositionally biased region" description="Basic and acidic residues" evidence="2">
    <location>
        <begin position="40"/>
        <end position="54"/>
    </location>
</feature>
<evidence type="ECO:0000313" key="4">
    <source>
        <dbReference type="RefSeq" id="XP_013394613.1"/>
    </source>
</evidence>
<sequence length="1657" mass="191297">MNEDKEENASNASLGTSSKGKDRPPRNRFKESIENLLRSSDARLQKNAQSERDPGLPPRRSKTNLLPRFDMADEKEDNTASNSVADQSEASGTTSRTDVNSQKNLSNIGVPLSKQPRLEMGKTGSPSENSDLTPRRNERIYGTAGSLRSTPSNMLDEDLTSERSFGSSRAYTPRKRLNSILGGNVSPELRSYIIEKEVVESQHRKLQVEVTSLQTENKLLKEKYNRATAQIVNLERQLADAQHRVEQTEDDLSAEMSSIRKKSRTEADSEKQDLLKQIANLTKENEILTAENSSLEKQLDAARRTSDIVRQASDKSKIVAAYKAESASLREELSKVKSLLSQSDKQRRDDEEKRKESLQQIAKLTEMNNLLKQQLELGGSALVAEKQVKSLDVRLKVTEERLQQERADRSVKLSEVEDKLLKENAKFQDLSVEKKLYEDKFKRLTEELDDKTKEMQELEMTLKLQINSLVKEKHETITKVRHLEDQVAGLQAENTSLKAGLDSGVSMAANADSVGSVHYEVQIETLKGEIKILEGKIAQQQRNIKLLEAEKETIVTQLDTKEHSLEEALRELENYGAQQEHGESDRKQQKIDRLTAENHSIQSELREWQMKHRHLTAEKQQMQDQMDKLKKELTRLKQNWENQTAEHAESFKLELQSEIHEKEMQILSLKSQFMQNEDELQMTRQELILEQENLIHLKKEVENLQSLLHQEKEQNKLLHNQESDLQAEIKALKDNLKWSNKELNEKSREVVTEMETLKHLLESKEARIEKLSATISHQKQDLDSQNRQIERLKEESASKTEEIEKLTFGMEQKALEMSSATEVSQYLTNERTKIQMEKYEVEKKLAKQIEMLEEKRLEIGELTRKLETEEDRHSMTEEMLKEKENHIVSLETDMHRLRKKVSQLEEETRQLQEESKKWNTISSGLEKRLTAAKLEVAEAKSASNQLGQEYGMASKQLDLVKQEYEFAVVTLETEKSAAGKLREQIRADENKISRLEEELRVSHERVDKLNGQLSASQDMVEQLKGDKQSLYSDLQELCHKLSEKDELIGQLQEKCSETVETVHNEYAMEKVKISRQKESVEEELKRTKMELKALKEQLKQKDIQMNTYGRTLLDLEGETKARQQLENRATAMEMEVQELKQLNSALKAEKTSLTESNRHLQETSESAKAKIARLKETISEMQDKHQKQTENLRQSMADRNVKQEAEMLDRNEKYIKTNATLKTLEVSLTAANETKELYLHNNRQLEKTIDSLKTQLHEEITLRKLSEQKIDTYKTQLEEVKKRKVTDDQITIDLQQKLNETERAFNIEHEKLQKCRDDLSNMETTAHAHESKAQSLLDQFNTLKADYSTLRQQYDSLKYSLSGKHKKTTLELKQQLDHFMSEKNKLSLQVQNLTADLEQARDLVAVKNKENLKMHEEHLSLQEKLSEAKSQLRELQDQVLVEADLRKKLDKRNNDLEDDLMKLQLVVGKLDQDGEDTKDSKTDDNIKAEIIRMLQELSLQLHLQQETRGHNSDNAKEMQLLEMYKNKIDGFEMELSSERAMHSLTKTQLRSLEEDNQRLRIQMAQIKKMRNTHTDKSNKTHLEEINDIIARSQTRAKAMFPTGEFNLSMTGIDGENAAMAGTLQGLDYSLKMNEFDRILSPLNSGVMVETSPGNMYE</sequence>
<reference evidence="4" key="1">
    <citation type="submission" date="2025-08" db="UniProtKB">
        <authorList>
            <consortium name="RefSeq"/>
        </authorList>
    </citation>
    <scope>IDENTIFICATION</scope>
    <source>
        <tissue evidence="4">Gonads</tissue>
    </source>
</reference>
<dbReference type="GeneID" id="106162048"/>
<dbReference type="OrthoDB" id="6287438at2759"/>
<feature type="coiled-coil region" evidence="1">
    <location>
        <begin position="971"/>
        <end position="1198"/>
    </location>
</feature>
<feature type="region of interest" description="Disordered" evidence="2">
    <location>
        <begin position="1"/>
        <end position="158"/>
    </location>
</feature>
<feature type="compositionally biased region" description="Basic and acidic residues" evidence="2">
    <location>
        <begin position="19"/>
        <end position="33"/>
    </location>
</feature>
<feature type="coiled-coil region" evidence="1">
    <location>
        <begin position="829"/>
        <end position="921"/>
    </location>
</feature>
<dbReference type="Proteomes" id="UP000085678">
    <property type="component" value="Unplaced"/>
</dbReference>
<evidence type="ECO:0000313" key="3">
    <source>
        <dbReference type="Proteomes" id="UP000085678"/>
    </source>
</evidence>
<dbReference type="RefSeq" id="XP_013394613.1">
    <property type="nucleotide sequence ID" value="XM_013539159.1"/>
</dbReference>
<feature type="coiled-coil region" evidence="1">
    <location>
        <begin position="1235"/>
        <end position="1283"/>
    </location>
</feature>
<keyword evidence="1" id="KW-0175">Coiled coil</keyword>
<dbReference type="PANTHER" id="PTHR43941">
    <property type="entry name" value="STRUCTURAL MAINTENANCE OF CHROMOSOMES PROTEIN 2"/>
    <property type="match status" value="1"/>
</dbReference>
<dbReference type="PANTHER" id="PTHR43941:SF1">
    <property type="entry name" value="STRUCTURAL MAINTENANCE OF CHROMOSOMES PROTEIN 2"/>
    <property type="match status" value="1"/>
</dbReference>
<evidence type="ECO:0000256" key="2">
    <source>
        <dbReference type="SAM" id="MobiDB-lite"/>
    </source>
</evidence>
<feature type="coiled-coil region" evidence="1">
    <location>
        <begin position="1542"/>
        <end position="1572"/>
    </location>
</feature>